<organism evidence="1">
    <name type="scientific">Culex pipiens</name>
    <name type="common">House mosquito</name>
    <dbReference type="NCBI Taxonomy" id="7175"/>
    <lineage>
        <taxon>Eukaryota</taxon>
        <taxon>Metazoa</taxon>
        <taxon>Ecdysozoa</taxon>
        <taxon>Arthropoda</taxon>
        <taxon>Hexapoda</taxon>
        <taxon>Insecta</taxon>
        <taxon>Pterygota</taxon>
        <taxon>Neoptera</taxon>
        <taxon>Endopterygota</taxon>
        <taxon>Diptera</taxon>
        <taxon>Nematocera</taxon>
        <taxon>Culicoidea</taxon>
        <taxon>Culicidae</taxon>
        <taxon>Culicinae</taxon>
        <taxon>Culicini</taxon>
        <taxon>Culex</taxon>
        <taxon>Culex</taxon>
    </lineage>
</organism>
<name>A0A8D8L6A4_CULPI</name>
<sequence length="105" mass="12502">MLEAQKDKEKKAIYRHIGGVEVQDQIAVLRFCVHGKNFGSSTRKFQRLCRSRRNTKRKTYTIQFISFNPWIGRCDSSISAWNTACQSNDRIWYYLSLSKLRRRRP</sequence>
<accession>A0A8D8L6A4</accession>
<reference evidence="1" key="1">
    <citation type="submission" date="2021-05" db="EMBL/GenBank/DDBJ databases">
        <authorList>
            <person name="Alioto T."/>
            <person name="Alioto T."/>
            <person name="Gomez Garrido J."/>
        </authorList>
    </citation>
    <scope>NUCLEOTIDE SEQUENCE</scope>
</reference>
<proteinExistence type="predicted"/>
<dbReference type="EMBL" id="HBUE01243059">
    <property type="protein sequence ID" value="CAG6550359.1"/>
    <property type="molecule type" value="Transcribed_RNA"/>
</dbReference>
<protein>
    <submittedName>
        <fullName evidence="1">(northern house mosquito) hypothetical protein</fullName>
    </submittedName>
</protein>
<dbReference type="AlphaFoldDB" id="A0A8D8L6A4"/>
<evidence type="ECO:0000313" key="1">
    <source>
        <dbReference type="EMBL" id="CAG6602653.1"/>
    </source>
</evidence>
<dbReference type="EMBL" id="HBUE01350149">
    <property type="protein sequence ID" value="CAG6602653.1"/>
    <property type="molecule type" value="Transcribed_RNA"/>
</dbReference>